<accession>A0A3S4UXP4</accession>
<proteinExistence type="predicted"/>
<evidence type="ECO:0000313" key="2">
    <source>
        <dbReference type="Proteomes" id="UP000266895"/>
    </source>
</evidence>
<keyword evidence="2" id="KW-1185">Reference proteome</keyword>
<dbReference type="EMBL" id="LR134350">
    <property type="protein sequence ID" value="VEG28396.1"/>
    <property type="molecule type" value="Genomic_DNA"/>
</dbReference>
<name>A0A3S4UXP4_9ACTO</name>
<evidence type="ECO:0000313" key="1">
    <source>
        <dbReference type="EMBL" id="VEG28396.1"/>
    </source>
</evidence>
<sequence length="48" mass="5151">MPRRPRRLGASVPNCAEVPESVRARSSYSATNFATTAARRVTSSGAKE</sequence>
<dbReference type="Proteomes" id="UP000266895">
    <property type="component" value="Chromosome"/>
</dbReference>
<organism evidence="1 2">
    <name type="scientific">Actinomyces howellii</name>
    <dbReference type="NCBI Taxonomy" id="52771"/>
    <lineage>
        <taxon>Bacteria</taxon>
        <taxon>Bacillati</taxon>
        <taxon>Actinomycetota</taxon>
        <taxon>Actinomycetes</taxon>
        <taxon>Actinomycetales</taxon>
        <taxon>Actinomycetaceae</taxon>
        <taxon>Actinomyces</taxon>
    </lineage>
</organism>
<dbReference type="KEGG" id="ahw:NCTC11636_01517"/>
<dbReference type="AlphaFoldDB" id="A0A3S4UXP4"/>
<protein>
    <submittedName>
        <fullName evidence="1">Uncharacterized protein</fullName>
    </submittedName>
</protein>
<gene>
    <name evidence="1" type="ORF">NCTC11636_01517</name>
</gene>
<reference evidence="1 2" key="1">
    <citation type="submission" date="2018-12" db="EMBL/GenBank/DDBJ databases">
        <authorList>
            <consortium name="Pathogen Informatics"/>
        </authorList>
    </citation>
    <scope>NUCLEOTIDE SEQUENCE [LARGE SCALE GENOMIC DNA]</scope>
    <source>
        <strain evidence="1 2">NCTC11636</strain>
    </source>
</reference>